<dbReference type="GO" id="GO:0009401">
    <property type="term" value="P:phosphoenolpyruvate-dependent sugar phosphotransferase system"/>
    <property type="evidence" value="ECO:0007669"/>
    <property type="project" value="InterPro"/>
</dbReference>
<evidence type="ECO:0000256" key="6">
    <source>
        <dbReference type="ARBA" id="ARBA00022989"/>
    </source>
</evidence>
<name>A0A1R4L8G8_VIBR1</name>
<keyword evidence="12" id="KW-1185">Reference proteome</keyword>
<feature type="transmembrane region" description="Helical" evidence="9">
    <location>
        <begin position="36"/>
        <end position="55"/>
    </location>
</feature>
<dbReference type="NCBIfam" id="TIGR00359">
    <property type="entry name" value="cello_pts_IIC"/>
    <property type="match status" value="1"/>
</dbReference>
<dbReference type="PIRSF" id="PIRSF006351">
    <property type="entry name" value="PTS_EIIC-Cellobiose"/>
    <property type="match status" value="1"/>
</dbReference>
<evidence type="ECO:0000313" key="11">
    <source>
        <dbReference type="EMBL" id="SJN52880.1"/>
    </source>
</evidence>
<dbReference type="GO" id="GO:1901264">
    <property type="term" value="P:carbohydrate derivative transport"/>
    <property type="evidence" value="ECO:0007669"/>
    <property type="project" value="TreeGrafter"/>
</dbReference>
<dbReference type="PANTHER" id="PTHR33989:SF11">
    <property type="entry name" value="LICHENAN PERMEASE IIC COMPONENT"/>
    <property type="match status" value="1"/>
</dbReference>
<feature type="transmembrane region" description="Helical" evidence="9">
    <location>
        <begin position="393"/>
        <end position="422"/>
    </location>
</feature>
<evidence type="ECO:0000256" key="2">
    <source>
        <dbReference type="ARBA" id="ARBA00022448"/>
    </source>
</evidence>
<dbReference type="InterPro" id="IPR051088">
    <property type="entry name" value="PTS_Sugar-EIIC/EIIB"/>
</dbReference>
<dbReference type="PROSITE" id="PS51105">
    <property type="entry name" value="PTS_EIIC_TYPE_3"/>
    <property type="match status" value="1"/>
</dbReference>
<keyword evidence="5 9" id="KW-0812">Transmembrane</keyword>
<evidence type="ECO:0000256" key="5">
    <source>
        <dbReference type="ARBA" id="ARBA00022692"/>
    </source>
</evidence>
<comment type="function">
    <text evidence="8">The phosphoenolpyruvate-dependent sugar phosphotransferase system (PTS), a major carbohydrate active -transport system, catalyzes the phosphorylation of incoming sugar substrates concomitant with their translocation across the cell membrane.</text>
</comment>
<keyword evidence="6 9" id="KW-1133">Transmembrane helix</keyword>
<dbReference type="Proteomes" id="UP000188276">
    <property type="component" value="Unassembled WGS sequence"/>
</dbReference>
<dbReference type="GO" id="GO:0008982">
    <property type="term" value="F:protein-N(PI)-phosphohistidine-sugar phosphotransferase activity"/>
    <property type="evidence" value="ECO:0007669"/>
    <property type="project" value="UniProtKB-UniRule"/>
</dbReference>
<dbReference type="RefSeq" id="WP_077332368.1">
    <property type="nucleotide sequence ID" value="NZ_FULE01000003.1"/>
</dbReference>
<feature type="transmembrane region" description="Helical" evidence="9">
    <location>
        <begin position="294"/>
        <end position="318"/>
    </location>
</feature>
<evidence type="ECO:0000259" key="10">
    <source>
        <dbReference type="PROSITE" id="PS51105"/>
    </source>
</evidence>
<accession>A0A1R4L8G8</accession>
<dbReference type="GO" id="GO:0005886">
    <property type="term" value="C:plasma membrane"/>
    <property type="evidence" value="ECO:0007669"/>
    <property type="project" value="UniProtKB-SubCell"/>
</dbReference>
<protein>
    <recommendedName>
        <fullName evidence="8">Permease IIC component</fullName>
    </recommendedName>
</protein>
<organism evidence="11 12">
    <name type="scientific">Vibrio ruber (strain DSM 16370 / JCM 11486 / BCRC 17186 / CECT 7878 / LMG 23124 / VR1)</name>
    <dbReference type="NCBI Taxonomy" id="1123498"/>
    <lineage>
        <taxon>Bacteria</taxon>
        <taxon>Pseudomonadati</taxon>
        <taxon>Pseudomonadota</taxon>
        <taxon>Gammaproteobacteria</taxon>
        <taxon>Vibrionales</taxon>
        <taxon>Vibrionaceae</taxon>
        <taxon>Vibrio</taxon>
    </lineage>
</organism>
<feature type="domain" description="PTS EIIC type-3" evidence="10">
    <location>
        <begin position="12"/>
        <end position="424"/>
    </location>
</feature>
<dbReference type="AlphaFoldDB" id="A0A1R4L8G8"/>
<evidence type="ECO:0000256" key="8">
    <source>
        <dbReference type="PIRNR" id="PIRNR006351"/>
    </source>
</evidence>
<feature type="transmembrane region" description="Helical" evidence="9">
    <location>
        <begin position="76"/>
        <end position="99"/>
    </location>
</feature>
<dbReference type="InterPro" id="IPR004796">
    <property type="entry name" value="PTS_IIC_cello"/>
</dbReference>
<dbReference type="NCBIfam" id="TIGR00410">
    <property type="entry name" value="lacE"/>
    <property type="match status" value="1"/>
</dbReference>
<comment type="subcellular location">
    <subcellularLocation>
        <location evidence="1">Cell membrane</location>
        <topology evidence="1">Multi-pass membrane protein</topology>
    </subcellularLocation>
</comment>
<sequence length="454" mass="50027">MPTTMDKLTAFLDRYFVPYAAKVANQTHLQAIRDGLVMSMSLIIVGSVFLIIGNIPIPGYYDFMASIFGSGWKQALSIPVSATFGLLGLFVSIGVSYRLAEKYSLDSITSAIASVTSFMIVSPYEIHAFIKDIGQTVDVRGINLDYMGAKGMFVSIIMAIVSVEIMRFFVRKGIVIKLPESVPSAVSKSFTALVPILFIILFSLLLRIGIEKTSWENIHVLIQTFVSKPLLHAGGSYWGAMLTTLFISLLWAIGLHGSTIVQAVMMPIWLTLMDQNRIAFESGQELPNVVTFDFFYFSTKMGGAGSTLILVFFMAFLAKSQHLKEIGKLSVVPGIFNINEPVIFGVPIVLNPLLLIPFITAPLVATTTTYFAMATDLVPKLTGVTLPWTTPVGIYGFLATNGSFAAVFLTIFNLLIIGAIYYPFFKVFDKQKCKEEQTLEQQKISMQQDEVKAL</sequence>
<feature type="transmembrane region" description="Helical" evidence="9">
    <location>
        <begin position="190"/>
        <end position="210"/>
    </location>
</feature>
<dbReference type="InterPro" id="IPR004501">
    <property type="entry name" value="PTS_EIIC_3"/>
</dbReference>
<evidence type="ECO:0000256" key="9">
    <source>
        <dbReference type="SAM" id="Phobius"/>
    </source>
</evidence>
<dbReference type="PANTHER" id="PTHR33989">
    <property type="match status" value="1"/>
</dbReference>
<keyword evidence="3 8" id="KW-1003">Cell membrane</keyword>
<evidence type="ECO:0000256" key="4">
    <source>
        <dbReference type="ARBA" id="ARBA00022597"/>
    </source>
</evidence>
<dbReference type="OrthoDB" id="5843984at2"/>
<feature type="transmembrane region" description="Helical" evidence="9">
    <location>
        <begin position="353"/>
        <end position="373"/>
    </location>
</feature>
<keyword evidence="4 8" id="KW-0762">Sugar transport</keyword>
<evidence type="ECO:0000256" key="7">
    <source>
        <dbReference type="ARBA" id="ARBA00023136"/>
    </source>
</evidence>
<proteinExistence type="predicted"/>
<evidence type="ECO:0000256" key="1">
    <source>
        <dbReference type="ARBA" id="ARBA00004651"/>
    </source>
</evidence>
<evidence type="ECO:0000256" key="3">
    <source>
        <dbReference type="ARBA" id="ARBA00022475"/>
    </source>
</evidence>
<feature type="transmembrane region" description="Helical" evidence="9">
    <location>
        <begin position="230"/>
        <end position="253"/>
    </location>
</feature>
<evidence type="ECO:0000313" key="12">
    <source>
        <dbReference type="Proteomes" id="UP000188276"/>
    </source>
</evidence>
<reference evidence="12" key="1">
    <citation type="submission" date="2017-02" db="EMBL/GenBank/DDBJ databases">
        <authorList>
            <person name="Rodrigo-Torres L."/>
            <person name="Arahal R.D."/>
            <person name="Lucena T."/>
        </authorList>
    </citation>
    <scope>NUCLEOTIDE SEQUENCE [LARGE SCALE GENOMIC DNA]</scope>
    <source>
        <strain evidence="12">CECT 7878</strain>
    </source>
</reference>
<dbReference type="EMBL" id="FULE01000003">
    <property type="protein sequence ID" value="SJN52880.1"/>
    <property type="molecule type" value="Genomic_DNA"/>
</dbReference>
<keyword evidence="7 8" id="KW-0472">Membrane</keyword>
<dbReference type="InterPro" id="IPR003352">
    <property type="entry name" value="PTS_EIIC"/>
</dbReference>
<keyword evidence="2 8" id="KW-0813">Transport</keyword>
<dbReference type="Pfam" id="PF02378">
    <property type="entry name" value="PTS_EIIC"/>
    <property type="match status" value="1"/>
</dbReference>
<gene>
    <name evidence="11" type="primary">licC_1</name>
    <name evidence="11" type="ORF">VR7878_00081</name>
</gene>
<dbReference type="STRING" id="1123498.VR7878_00081"/>
<feature type="transmembrane region" description="Helical" evidence="9">
    <location>
        <begin position="151"/>
        <end position="170"/>
    </location>
</feature>